<dbReference type="PROSITE" id="PS50109">
    <property type="entry name" value="HIS_KIN"/>
    <property type="match status" value="1"/>
</dbReference>
<dbReference type="SUPFAM" id="SSF52172">
    <property type="entry name" value="CheY-like"/>
    <property type="match status" value="1"/>
</dbReference>
<dbReference type="InterPro" id="IPR003661">
    <property type="entry name" value="HisK_dim/P_dom"/>
</dbReference>
<dbReference type="InterPro" id="IPR005467">
    <property type="entry name" value="His_kinase_dom"/>
</dbReference>
<dbReference type="GO" id="GO:0005524">
    <property type="term" value="F:ATP binding"/>
    <property type="evidence" value="ECO:0007669"/>
    <property type="project" value="UniProtKB-KW"/>
</dbReference>
<dbReference type="EC" id="2.7.13.3" evidence="2"/>
<evidence type="ECO:0000256" key="7">
    <source>
        <dbReference type="ARBA" id="ARBA00022840"/>
    </source>
</evidence>
<evidence type="ECO:0000256" key="8">
    <source>
        <dbReference type="ARBA" id="ARBA00023012"/>
    </source>
</evidence>
<accession>A0A4D7K2K2</accession>
<dbReference type="SMART" id="SM00387">
    <property type="entry name" value="HATPase_c"/>
    <property type="match status" value="1"/>
</dbReference>
<keyword evidence="7" id="KW-0067">ATP-binding</keyword>
<evidence type="ECO:0000256" key="6">
    <source>
        <dbReference type="ARBA" id="ARBA00022777"/>
    </source>
</evidence>
<dbReference type="CDD" id="cd00156">
    <property type="entry name" value="REC"/>
    <property type="match status" value="1"/>
</dbReference>
<dbReference type="GO" id="GO:0030295">
    <property type="term" value="F:protein kinase activator activity"/>
    <property type="evidence" value="ECO:0007669"/>
    <property type="project" value="TreeGrafter"/>
</dbReference>
<dbReference type="InterPro" id="IPR004358">
    <property type="entry name" value="Sig_transdc_His_kin-like_C"/>
</dbReference>
<evidence type="ECO:0000256" key="3">
    <source>
        <dbReference type="ARBA" id="ARBA00022553"/>
    </source>
</evidence>
<keyword evidence="3 9" id="KW-0597">Phosphoprotein</keyword>
<keyword evidence="13" id="KW-1185">Reference proteome</keyword>
<dbReference type="Gene3D" id="3.40.50.2300">
    <property type="match status" value="1"/>
</dbReference>
<feature type="modified residue" description="4-aspartylphosphate" evidence="9">
    <location>
        <position position="56"/>
    </location>
</feature>
<feature type="domain" description="Histidine kinase" evidence="10">
    <location>
        <begin position="158"/>
        <end position="374"/>
    </location>
</feature>
<evidence type="ECO:0000313" key="12">
    <source>
        <dbReference type="EMBL" id="QCK15104.1"/>
    </source>
</evidence>
<dbReference type="InterPro" id="IPR050351">
    <property type="entry name" value="BphY/WalK/GraS-like"/>
</dbReference>
<dbReference type="KEGG" id="fpf:DCC35_10270"/>
<protein>
    <recommendedName>
        <fullName evidence="2">histidine kinase</fullName>
        <ecNumber evidence="2">2.7.13.3</ecNumber>
    </recommendedName>
</protein>
<evidence type="ECO:0000256" key="9">
    <source>
        <dbReference type="PROSITE-ProRule" id="PRU00169"/>
    </source>
</evidence>
<dbReference type="InterPro" id="IPR011006">
    <property type="entry name" value="CheY-like_superfamily"/>
</dbReference>
<evidence type="ECO:0000259" key="10">
    <source>
        <dbReference type="PROSITE" id="PS50109"/>
    </source>
</evidence>
<feature type="domain" description="Response regulatory" evidence="11">
    <location>
        <begin position="6"/>
        <end position="121"/>
    </location>
</feature>
<evidence type="ECO:0000313" key="13">
    <source>
        <dbReference type="Proteomes" id="UP000298616"/>
    </source>
</evidence>
<comment type="catalytic activity">
    <reaction evidence="1">
        <text>ATP + protein L-histidine = ADP + protein N-phospho-L-histidine.</text>
        <dbReference type="EC" id="2.7.13.3"/>
    </reaction>
</comment>
<dbReference type="Pfam" id="PF00072">
    <property type="entry name" value="Response_reg"/>
    <property type="match status" value="1"/>
</dbReference>
<dbReference type="PRINTS" id="PR00344">
    <property type="entry name" value="BCTRLSENSOR"/>
</dbReference>
<dbReference type="Proteomes" id="UP000298616">
    <property type="component" value="Chromosome"/>
</dbReference>
<keyword evidence="5" id="KW-0547">Nucleotide-binding</keyword>
<dbReference type="SUPFAM" id="SSF55874">
    <property type="entry name" value="ATPase domain of HSP90 chaperone/DNA topoisomerase II/histidine kinase"/>
    <property type="match status" value="1"/>
</dbReference>
<dbReference type="SMART" id="SM00448">
    <property type="entry name" value="REC"/>
    <property type="match status" value="1"/>
</dbReference>
<dbReference type="PANTHER" id="PTHR42878:SF7">
    <property type="entry name" value="SENSOR HISTIDINE KINASE GLRK"/>
    <property type="match status" value="1"/>
</dbReference>
<dbReference type="RefSeq" id="WP_137090688.1">
    <property type="nucleotide sequence ID" value="NZ_CP028923.1"/>
</dbReference>
<evidence type="ECO:0000256" key="2">
    <source>
        <dbReference type="ARBA" id="ARBA00012438"/>
    </source>
</evidence>
<dbReference type="CDD" id="cd00082">
    <property type="entry name" value="HisKA"/>
    <property type="match status" value="1"/>
</dbReference>
<sequence length="378" mass="43420">MQETVNILLVEDEEAHAELIKRFLERSENFNVLTVTDLKSAINQINNNSLDLIITDYLLPDGEGIELIRLKGNFENDLPVILMTSQGDEHIAVEAIKKGAIDYVVKSESVFQELPRIVNRTLREWNLVKAKKEADKLLTKQYHELQKTNQELDRFVYSASHDLSAPLKSLLGLINVAKLDTKDNQMIQYLQLMEKSVHKLDEFIVEIINFSRNTRQEIEYEKINLDNLVNSIIDNQSFNNNFDKIEFQVSIPDELKIINCDQLRLKIILNNLISNAIKFHAYHRSDIPYIKIDIYKSADQEKVIIEIEDNGTGIEKGHLDKIFDMFYRGSDINNGSGLGLYIVKEALIKIHGNISVTSRSNRGTTFFVELPADELLDK</sequence>
<dbReference type="GO" id="GO:0007234">
    <property type="term" value="P:osmosensory signaling via phosphorelay pathway"/>
    <property type="evidence" value="ECO:0007669"/>
    <property type="project" value="TreeGrafter"/>
</dbReference>
<dbReference type="Gene3D" id="1.10.287.130">
    <property type="match status" value="1"/>
</dbReference>
<dbReference type="OrthoDB" id="109585at2"/>
<dbReference type="InterPro" id="IPR036890">
    <property type="entry name" value="HATPase_C_sf"/>
</dbReference>
<dbReference type="AlphaFoldDB" id="A0A4D7K2K2"/>
<evidence type="ECO:0000256" key="4">
    <source>
        <dbReference type="ARBA" id="ARBA00022679"/>
    </source>
</evidence>
<keyword evidence="4" id="KW-0808">Transferase</keyword>
<dbReference type="InterPro" id="IPR001789">
    <property type="entry name" value="Sig_transdc_resp-reg_receiver"/>
</dbReference>
<dbReference type="Gene3D" id="3.30.565.10">
    <property type="entry name" value="Histidine kinase-like ATPase, C-terminal domain"/>
    <property type="match status" value="1"/>
</dbReference>
<evidence type="ECO:0000259" key="11">
    <source>
        <dbReference type="PROSITE" id="PS50110"/>
    </source>
</evidence>
<dbReference type="PANTHER" id="PTHR42878">
    <property type="entry name" value="TWO-COMPONENT HISTIDINE KINASE"/>
    <property type="match status" value="1"/>
</dbReference>
<dbReference type="EMBL" id="CP028923">
    <property type="protein sequence ID" value="QCK15104.1"/>
    <property type="molecule type" value="Genomic_DNA"/>
</dbReference>
<evidence type="ECO:0000256" key="1">
    <source>
        <dbReference type="ARBA" id="ARBA00000085"/>
    </source>
</evidence>
<proteinExistence type="predicted"/>
<dbReference type="GO" id="GO:0000155">
    <property type="term" value="F:phosphorelay sensor kinase activity"/>
    <property type="evidence" value="ECO:0007669"/>
    <property type="project" value="InterPro"/>
</dbReference>
<organism evidence="12 13">
    <name type="scientific">Mangrovivirga cuniculi</name>
    <dbReference type="NCBI Taxonomy" id="2715131"/>
    <lineage>
        <taxon>Bacteria</taxon>
        <taxon>Pseudomonadati</taxon>
        <taxon>Bacteroidota</taxon>
        <taxon>Cytophagia</taxon>
        <taxon>Cytophagales</taxon>
        <taxon>Mangrovivirgaceae</taxon>
        <taxon>Mangrovivirga</taxon>
    </lineage>
</organism>
<dbReference type="Pfam" id="PF02518">
    <property type="entry name" value="HATPase_c"/>
    <property type="match status" value="1"/>
</dbReference>
<keyword evidence="6" id="KW-0418">Kinase</keyword>
<dbReference type="InterPro" id="IPR003594">
    <property type="entry name" value="HATPase_dom"/>
</dbReference>
<evidence type="ECO:0000256" key="5">
    <source>
        <dbReference type="ARBA" id="ARBA00022741"/>
    </source>
</evidence>
<reference evidence="12 13" key="1">
    <citation type="submission" date="2018-04" db="EMBL/GenBank/DDBJ databases">
        <title>Complete genome uncultured novel isolate.</title>
        <authorList>
            <person name="Merlino G."/>
        </authorList>
    </citation>
    <scope>NUCLEOTIDE SEQUENCE [LARGE SCALE GENOMIC DNA]</scope>
    <source>
        <strain evidence="13">R1DC9</strain>
    </source>
</reference>
<name>A0A4D7K2K2_9BACT</name>
<dbReference type="GO" id="GO:0000156">
    <property type="term" value="F:phosphorelay response regulator activity"/>
    <property type="evidence" value="ECO:0007669"/>
    <property type="project" value="TreeGrafter"/>
</dbReference>
<dbReference type="CDD" id="cd00075">
    <property type="entry name" value="HATPase"/>
    <property type="match status" value="1"/>
</dbReference>
<dbReference type="PROSITE" id="PS50110">
    <property type="entry name" value="RESPONSE_REGULATORY"/>
    <property type="match status" value="1"/>
</dbReference>
<gene>
    <name evidence="12" type="ORF">DCC35_10270</name>
</gene>
<keyword evidence="8" id="KW-0902">Two-component regulatory system</keyword>